<name>E3NFW2_CAERE</name>
<dbReference type="InParanoid" id="E3NFW2"/>
<evidence type="ECO:0000256" key="1">
    <source>
        <dbReference type="SAM" id="MobiDB-lite"/>
    </source>
</evidence>
<keyword evidence="3" id="KW-1185">Reference proteome</keyword>
<feature type="region of interest" description="Disordered" evidence="1">
    <location>
        <begin position="1"/>
        <end position="101"/>
    </location>
</feature>
<dbReference type="RefSeq" id="XP_003092695.2">
    <property type="nucleotide sequence ID" value="XM_003092647.2"/>
</dbReference>
<feature type="compositionally biased region" description="Acidic residues" evidence="1">
    <location>
        <begin position="58"/>
        <end position="67"/>
    </location>
</feature>
<reference evidence="2" key="1">
    <citation type="submission" date="2007-07" db="EMBL/GenBank/DDBJ databases">
        <title>PCAP assembly of the Caenorhabditis remanei genome.</title>
        <authorList>
            <consortium name="The Caenorhabditis remanei Sequencing Consortium"/>
            <person name="Wilson R.K."/>
        </authorList>
    </citation>
    <scope>NUCLEOTIDE SEQUENCE [LARGE SCALE GENOMIC DNA]</scope>
    <source>
        <strain evidence="2">PB4641</strain>
    </source>
</reference>
<feature type="compositionally biased region" description="Basic and acidic residues" evidence="1">
    <location>
        <begin position="22"/>
        <end position="38"/>
    </location>
</feature>
<dbReference type="EMBL" id="DS268645">
    <property type="protein sequence ID" value="EFO96554.1"/>
    <property type="molecule type" value="Genomic_DNA"/>
</dbReference>
<dbReference type="KEGG" id="crq:GCK72_003359"/>
<proteinExistence type="predicted"/>
<gene>
    <name evidence="2" type="ORF">CRE_23145</name>
</gene>
<dbReference type="GeneID" id="9800518"/>
<accession>E3NFW2</accession>
<dbReference type="AlphaFoldDB" id="E3NFW2"/>
<evidence type="ECO:0000313" key="3">
    <source>
        <dbReference type="Proteomes" id="UP000008281"/>
    </source>
</evidence>
<organism evidence="3">
    <name type="scientific">Caenorhabditis remanei</name>
    <name type="common">Caenorhabditis vulgaris</name>
    <dbReference type="NCBI Taxonomy" id="31234"/>
    <lineage>
        <taxon>Eukaryota</taxon>
        <taxon>Metazoa</taxon>
        <taxon>Ecdysozoa</taxon>
        <taxon>Nematoda</taxon>
        <taxon>Chromadorea</taxon>
        <taxon>Rhabditida</taxon>
        <taxon>Rhabditina</taxon>
        <taxon>Rhabditomorpha</taxon>
        <taxon>Rhabditoidea</taxon>
        <taxon>Rhabditidae</taxon>
        <taxon>Peloderinae</taxon>
        <taxon>Caenorhabditis</taxon>
    </lineage>
</organism>
<dbReference type="HOGENOM" id="CLU_2006014_0_0_1"/>
<evidence type="ECO:0000313" key="2">
    <source>
        <dbReference type="EMBL" id="EFO96554.1"/>
    </source>
</evidence>
<protein>
    <submittedName>
        <fullName evidence="2">Uncharacterized protein</fullName>
    </submittedName>
</protein>
<dbReference type="Proteomes" id="UP000008281">
    <property type="component" value="Unassembled WGS sequence"/>
</dbReference>
<sequence>MNEEEHRLYMRKMKERSRQKKKDLIAQKKPRAESPKMEENEEEERDTSSRAATSESPEAMEQEEEVPEVAMNQDPMVPVASPSNQAASVDPAGGSYQEKENHSSYRVVTITCIRLSRKTTFSTS</sequence>
<feature type="compositionally biased region" description="Basic residues" evidence="1">
    <location>
        <begin position="9"/>
        <end position="21"/>
    </location>
</feature>
<dbReference type="CTD" id="9800518"/>